<protein>
    <submittedName>
        <fullName evidence="2">Uncharacterized protein</fullName>
    </submittedName>
</protein>
<dbReference type="AlphaFoldDB" id="A0A5B7HTE9"/>
<evidence type="ECO:0000256" key="1">
    <source>
        <dbReference type="SAM" id="MobiDB-lite"/>
    </source>
</evidence>
<name>A0A5B7HTE9_PORTR</name>
<reference evidence="2 3" key="1">
    <citation type="submission" date="2019-05" db="EMBL/GenBank/DDBJ databases">
        <title>Another draft genome of Portunus trituberculatus and its Hox gene families provides insights of decapod evolution.</title>
        <authorList>
            <person name="Jeong J.-H."/>
            <person name="Song I."/>
            <person name="Kim S."/>
            <person name="Choi T."/>
            <person name="Kim D."/>
            <person name="Ryu S."/>
            <person name="Kim W."/>
        </authorList>
    </citation>
    <scope>NUCLEOTIDE SEQUENCE [LARGE SCALE GENOMIC DNA]</scope>
    <source>
        <tissue evidence="2">Muscle</tissue>
    </source>
</reference>
<proteinExistence type="predicted"/>
<feature type="region of interest" description="Disordered" evidence="1">
    <location>
        <begin position="1"/>
        <end position="59"/>
    </location>
</feature>
<keyword evidence="3" id="KW-1185">Reference proteome</keyword>
<organism evidence="2 3">
    <name type="scientific">Portunus trituberculatus</name>
    <name type="common">Swimming crab</name>
    <name type="synonym">Neptunus trituberculatus</name>
    <dbReference type="NCBI Taxonomy" id="210409"/>
    <lineage>
        <taxon>Eukaryota</taxon>
        <taxon>Metazoa</taxon>
        <taxon>Ecdysozoa</taxon>
        <taxon>Arthropoda</taxon>
        <taxon>Crustacea</taxon>
        <taxon>Multicrustacea</taxon>
        <taxon>Malacostraca</taxon>
        <taxon>Eumalacostraca</taxon>
        <taxon>Eucarida</taxon>
        <taxon>Decapoda</taxon>
        <taxon>Pleocyemata</taxon>
        <taxon>Brachyura</taxon>
        <taxon>Eubrachyura</taxon>
        <taxon>Portunoidea</taxon>
        <taxon>Portunidae</taxon>
        <taxon>Portuninae</taxon>
        <taxon>Portunus</taxon>
    </lineage>
</organism>
<sequence length="93" mass="10466">MQGRSTDTFREGARSVVQQGWMAGIKEEREGQRDRGEGRQARNNPYQSAPKPSSASKVSGGNMILLRGLDSLRFHELVKIERISFSATFLQLR</sequence>
<evidence type="ECO:0000313" key="2">
    <source>
        <dbReference type="EMBL" id="MPC73049.1"/>
    </source>
</evidence>
<accession>A0A5B7HTE9</accession>
<feature type="compositionally biased region" description="Low complexity" evidence="1">
    <location>
        <begin position="48"/>
        <end position="59"/>
    </location>
</feature>
<dbReference type="EMBL" id="VSRR010035974">
    <property type="protein sequence ID" value="MPC73049.1"/>
    <property type="molecule type" value="Genomic_DNA"/>
</dbReference>
<dbReference type="Proteomes" id="UP000324222">
    <property type="component" value="Unassembled WGS sequence"/>
</dbReference>
<feature type="compositionally biased region" description="Basic and acidic residues" evidence="1">
    <location>
        <begin position="25"/>
        <end position="40"/>
    </location>
</feature>
<evidence type="ECO:0000313" key="3">
    <source>
        <dbReference type="Proteomes" id="UP000324222"/>
    </source>
</evidence>
<comment type="caution">
    <text evidence="2">The sequence shown here is derived from an EMBL/GenBank/DDBJ whole genome shotgun (WGS) entry which is preliminary data.</text>
</comment>
<gene>
    <name evidence="2" type="ORF">E2C01_067366</name>
</gene>